<dbReference type="Proteomes" id="UP000178583">
    <property type="component" value="Unassembled WGS sequence"/>
</dbReference>
<gene>
    <name evidence="2" type="ORF">A2215_01260</name>
</gene>
<name>A0A1F5E6A7_9BACT</name>
<dbReference type="InterPro" id="IPR038461">
    <property type="entry name" value="Schlafen_AlbA_2_dom_sf"/>
</dbReference>
<comment type="caution">
    <text evidence="2">The sequence shown here is derived from an EMBL/GenBank/DDBJ whole genome shotgun (WGS) entry which is preliminary data.</text>
</comment>
<dbReference type="AlphaFoldDB" id="A0A1F5E6A7"/>
<dbReference type="STRING" id="1797472.A2215_01260"/>
<dbReference type="EMBL" id="MEZY01000042">
    <property type="protein sequence ID" value="OGD62836.1"/>
    <property type="molecule type" value="Genomic_DNA"/>
</dbReference>
<organism evidence="2 3">
    <name type="scientific">Candidatus Berkelbacteria bacterium RIFOXYA2_FULL_43_10</name>
    <dbReference type="NCBI Taxonomy" id="1797472"/>
    <lineage>
        <taxon>Bacteria</taxon>
        <taxon>Candidatus Berkelbacteria</taxon>
    </lineage>
</organism>
<dbReference type="Pfam" id="PF04326">
    <property type="entry name" value="SLFN_AlbA_2"/>
    <property type="match status" value="1"/>
</dbReference>
<evidence type="ECO:0000259" key="1">
    <source>
        <dbReference type="Pfam" id="PF04326"/>
    </source>
</evidence>
<evidence type="ECO:0000313" key="3">
    <source>
        <dbReference type="Proteomes" id="UP000178583"/>
    </source>
</evidence>
<dbReference type="Gene3D" id="3.30.565.60">
    <property type="match status" value="1"/>
</dbReference>
<dbReference type="InterPro" id="IPR038475">
    <property type="entry name" value="RecG_C_sf"/>
</dbReference>
<reference evidence="2 3" key="1">
    <citation type="journal article" date="2016" name="Nat. Commun.">
        <title>Thousands of microbial genomes shed light on interconnected biogeochemical processes in an aquifer system.</title>
        <authorList>
            <person name="Anantharaman K."/>
            <person name="Brown C.T."/>
            <person name="Hug L.A."/>
            <person name="Sharon I."/>
            <person name="Castelle C.J."/>
            <person name="Probst A.J."/>
            <person name="Thomas B.C."/>
            <person name="Singh A."/>
            <person name="Wilkins M.J."/>
            <person name="Karaoz U."/>
            <person name="Brodie E.L."/>
            <person name="Williams K.H."/>
            <person name="Hubbard S.S."/>
            <person name="Banfield J.F."/>
        </authorList>
    </citation>
    <scope>NUCLEOTIDE SEQUENCE [LARGE SCALE GENOMIC DNA]</scope>
</reference>
<dbReference type="InterPro" id="IPR007421">
    <property type="entry name" value="Schlafen_AlbA_2_dom"/>
</dbReference>
<protein>
    <recommendedName>
        <fullName evidence="1">Schlafen AlbA-2 domain-containing protein</fullName>
    </recommendedName>
</protein>
<feature type="domain" description="Schlafen AlbA-2" evidence="1">
    <location>
        <begin position="12"/>
        <end position="128"/>
    </location>
</feature>
<accession>A0A1F5E6A7</accession>
<dbReference type="Gene3D" id="3.30.950.30">
    <property type="entry name" value="Schlafen, AAA domain"/>
    <property type="match status" value="1"/>
</dbReference>
<dbReference type="PANTHER" id="PTHR30595:SF6">
    <property type="entry name" value="SCHLAFEN ALBA-2 DOMAIN-CONTAINING PROTEIN"/>
    <property type="match status" value="1"/>
</dbReference>
<evidence type="ECO:0000313" key="2">
    <source>
        <dbReference type="EMBL" id="OGD62836.1"/>
    </source>
</evidence>
<proteinExistence type="predicted"/>
<dbReference type="PANTHER" id="PTHR30595">
    <property type="entry name" value="GLPR-RELATED TRANSCRIPTIONAL REPRESSOR"/>
    <property type="match status" value="1"/>
</dbReference>
<dbReference type="Pfam" id="PF13749">
    <property type="entry name" value="HATPase_c_4"/>
    <property type="match status" value="1"/>
</dbReference>
<sequence>MEKNKFQVETSESESLEFKSCQSGELPRDIWQPISAFSNSDGGTIIFGIDSDGKNVGIAPKSRDKLMRDISSYCSSKFNHRLYPEIVSEGGVIKVYIPPAPANFRPVYAVSQGLPKGGRVRIGSANVQLDDEWIRRFAIAANGGAELLDFPYQNAKYFDRKYIMRYLQAVKKRRGNVYADISVEEVLKKIRAINGNEHITLFGLLAFSNDYGLQELTAPTVDVAVTQYAGTTKVNPLDIAGVSLDDKEFCGNVVSQFENSFSHILSKLPLRSRIESSGKRIEHLAVPKDAIRETLANCIAHRDYSTYYGRVQIDIFSDRMEFSSPGRSLIPLDQLENAHPQTRNPLLMSYLRDFGITEHRGRGIRTIKNSLRNAGLPEPKFEHRHDWFVVTIYSSAFISDNEQRWLEQFKGYKLNERQLKALVYVKNNSEGINNSEYRELNNLNSVGDDVKAKHELSRLVKIGVMEPKSSKRFRRYIFSGQ</sequence>